<name>A0A1C6Z5R6_HAFAL</name>
<reference evidence="7 8" key="1">
    <citation type="submission" date="2016-09" db="EMBL/GenBank/DDBJ databases">
        <authorList>
            <person name="Capua I."/>
            <person name="De Benedictis P."/>
            <person name="Joannis T."/>
            <person name="Lombin L.H."/>
            <person name="Cattoli G."/>
        </authorList>
    </citation>
    <scope>NUCLEOTIDE SEQUENCE [LARGE SCALE GENOMIC DNA]</scope>
    <source>
        <strain evidence="7 8">GB001</strain>
    </source>
</reference>
<dbReference type="EMBL" id="FMIQ01000072">
    <property type="protein sequence ID" value="SCM54453.1"/>
    <property type="molecule type" value="Genomic_DNA"/>
</dbReference>
<evidence type="ECO:0000256" key="2">
    <source>
        <dbReference type="ARBA" id="ARBA00008564"/>
    </source>
</evidence>
<comment type="subcellular location">
    <subcellularLocation>
        <location evidence="1">Membrane</location>
        <topology evidence="1">Multi-pass membrane protein</topology>
    </subcellularLocation>
</comment>
<protein>
    <submittedName>
        <fullName evidence="7">Energy-coupling factor transport system permease protein</fullName>
    </submittedName>
</protein>
<feature type="transmembrane region" description="Helical" evidence="6">
    <location>
        <begin position="12"/>
        <end position="41"/>
    </location>
</feature>
<evidence type="ECO:0000313" key="7">
    <source>
        <dbReference type="EMBL" id="SCM54453.1"/>
    </source>
</evidence>
<feature type="transmembrane region" description="Helical" evidence="6">
    <location>
        <begin position="48"/>
        <end position="68"/>
    </location>
</feature>
<dbReference type="InterPro" id="IPR003339">
    <property type="entry name" value="ABC/ECF_trnsptr_transmembrane"/>
</dbReference>
<dbReference type="GO" id="GO:0005886">
    <property type="term" value="C:plasma membrane"/>
    <property type="evidence" value="ECO:0007669"/>
    <property type="project" value="UniProtKB-ARBA"/>
</dbReference>
<evidence type="ECO:0000256" key="4">
    <source>
        <dbReference type="ARBA" id="ARBA00022989"/>
    </source>
</evidence>
<keyword evidence="3 6" id="KW-0812">Transmembrane</keyword>
<proteinExistence type="inferred from homology"/>
<accession>A0A1C6Z5R6</accession>
<sequence length="240" mass="27192">MHPFTWLALWFWYSVSALFLPLPILVGWGLLPVAIIIIWPAARWRIKVVMAFMIPMGIGLWLVHSHWLQSLFSHSDKISFTVPIFAIALWLRLLVFFAAAQLWLQTVSTQRFVAALLSSRLPVGIAYLCAGPLLLKEQLKQQLAAIKEAQSARGVSFDGTLIQRLKTIVPLLSPLLLQSLNDLTTRSAGLDARAFRLYPHRTVLKPIFEHRWEPFLRAVLLCCLLVEGGAFWLYHSISIG</sequence>
<dbReference type="AlphaFoldDB" id="A0A1C6Z5R6"/>
<gene>
    <name evidence="7" type="ORF">BN1044_03960</name>
</gene>
<comment type="similarity">
    <text evidence="2">Belongs to the CbiQ family.</text>
</comment>
<keyword evidence="4 6" id="KW-1133">Transmembrane helix</keyword>
<evidence type="ECO:0000256" key="1">
    <source>
        <dbReference type="ARBA" id="ARBA00004141"/>
    </source>
</evidence>
<evidence type="ECO:0000256" key="5">
    <source>
        <dbReference type="ARBA" id="ARBA00023136"/>
    </source>
</evidence>
<evidence type="ECO:0000313" key="8">
    <source>
        <dbReference type="Proteomes" id="UP000094844"/>
    </source>
</evidence>
<feature type="transmembrane region" description="Helical" evidence="6">
    <location>
        <begin position="80"/>
        <end position="100"/>
    </location>
</feature>
<evidence type="ECO:0000256" key="6">
    <source>
        <dbReference type="SAM" id="Phobius"/>
    </source>
</evidence>
<organism evidence="7 8">
    <name type="scientific">Hafnia alvei</name>
    <dbReference type="NCBI Taxonomy" id="569"/>
    <lineage>
        <taxon>Bacteria</taxon>
        <taxon>Pseudomonadati</taxon>
        <taxon>Pseudomonadota</taxon>
        <taxon>Gammaproteobacteria</taxon>
        <taxon>Enterobacterales</taxon>
        <taxon>Hafniaceae</taxon>
        <taxon>Hafnia</taxon>
    </lineage>
</organism>
<dbReference type="CDD" id="cd16914">
    <property type="entry name" value="EcfT"/>
    <property type="match status" value="1"/>
</dbReference>
<evidence type="ECO:0000256" key="3">
    <source>
        <dbReference type="ARBA" id="ARBA00022692"/>
    </source>
</evidence>
<feature type="transmembrane region" description="Helical" evidence="6">
    <location>
        <begin position="112"/>
        <end position="135"/>
    </location>
</feature>
<dbReference type="OrthoDB" id="5588960at2"/>
<dbReference type="Proteomes" id="UP000094844">
    <property type="component" value="Unassembled WGS sequence"/>
</dbReference>
<keyword evidence="5 6" id="KW-0472">Membrane</keyword>